<comment type="caution">
    <text evidence="2">The sequence shown here is derived from an EMBL/GenBank/DDBJ whole genome shotgun (WGS) entry which is preliminary data.</text>
</comment>
<dbReference type="OrthoDB" id="3936150at2759"/>
<reference evidence="2 3" key="1">
    <citation type="submission" date="2019-05" db="EMBL/GenBank/DDBJ databases">
        <title>Another draft genome of Portunus trituberculatus and its Hox gene families provides insights of decapod evolution.</title>
        <authorList>
            <person name="Jeong J.-H."/>
            <person name="Song I."/>
            <person name="Kim S."/>
            <person name="Choi T."/>
            <person name="Kim D."/>
            <person name="Ryu S."/>
            <person name="Kim W."/>
        </authorList>
    </citation>
    <scope>NUCLEOTIDE SEQUENCE [LARGE SCALE GENOMIC DNA]</scope>
    <source>
        <tissue evidence="2">Muscle</tissue>
    </source>
</reference>
<gene>
    <name evidence="2" type="ORF">E2C01_094310</name>
</gene>
<evidence type="ECO:0000313" key="3">
    <source>
        <dbReference type="Proteomes" id="UP000324222"/>
    </source>
</evidence>
<feature type="region of interest" description="Disordered" evidence="1">
    <location>
        <begin position="1"/>
        <end position="71"/>
    </location>
</feature>
<sequence length="71" mass="7306">MVKKSELNGSGGGMDVGFTEREGGEGSGQSTYPLSSSSEADSKRPLTSASGDASAALDQEDPSRCKKVNKH</sequence>
<dbReference type="Proteomes" id="UP000324222">
    <property type="component" value="Unassembled WGS sequence"/>
</dbReference>
<dbReference type="AlphaFoldDB" id="A0A5B7JWU0"/>
<accession>A0A5B7JWU0</accession>
<organism evidence="2 3">
    <name type="scientific">Portunus trituberculatus</name>
    <name type="common">Swimming crab</name>
    <name type="synonym">Neptunus trituberculatus</name>
    <dbReference type="NCBI Taxonomy" id="210409"/>
    <lineage>
        <taxon>Eukaryota</taxon>
        <taxon>Metazoa</taxon>
        <taxon>Ecdysozoa</taxon>
        <taxon>Arthropoda</taxon>
        <taxon>Crustacea</taxon>
        <taxon>Multicrustacea</taxon>
        <taxon>Malacostraca</taxon>
        <taxon>Eumalacostraca</taxon>
        <taxon>Eucarida</taxon>
        <taxon>Decapoda</taxon>
        <taxon>Pleocyemata</taxon>
        <taxon>Brachyura</taxon>
        <taxon>Eubrachyura</taxon>
        <taxon>Portunoidea</taxon>
        <taxon>Portunidae</taxon>
        <taxon>Portuninae</taxon>
        <taxon>Portunus</taxon>
    </lineage>
</organism>
<keyword evidence="3" id="KW-1185">Reference proteome</keyword>
<dbReference type="EMBL" id="VSRR010116155">
    <property type="protein sequence ID" value="MPC98923.1"/>
    <property type="molecule type" value="Genomic_DNA"/>
</dbReference>
<protein>
    <submittedName>
        <fullName evidence="2">Uncharacterized protein</fullName>
    </submittedName>
</protein>
<evidence type="ECO:0000313" key="2">
    <source>
        <dbReference type="EMBL" id="MPC98923.1"/>
    </source>
</evidence>
<feature type="compositionally biased region" description="Polar residues" evidence="1">
    <location>
        <begin position="28"/>
        <end position="51"/>
    </location>
</feature>
<name>A0A5B7JWU0_PORTR</name>
<proteinExistence type="predicted"/>
<evidence type="ECO:0000256" key="1">
    <source>
        <dbReference type="SAM" id="MobiDB-lite"/>
    </source>
</evidence>